<dbReference type="RefSeq" id="WP_044570147.1">
    <property type="nucleotide sequence ID" value="NZ_BAABDR010000011.1"/>
</dbReference>
<feature type="domain" description="HTH cro/C1-type" evidence="1">
    <location>
        <begin position="18"/>
        <end position="62"/>
    </location>
</feature>
<dbReference type="Proteomes" id="UP000756710">
    <property type="component" value="Unassembled WGS sequence"/>
</dbReference>
<dbReference type="Pfam" id="PF19054">
    <property type="entry name" value="DUF5753"/>
    <property type="match status" value="1"/>
</dbReference>
<organism evidence="2">
    <name type="scientific">Streptomyces iranensis</name>
    <dbReference type="NCBI Taxonomy" id="576784"/>
    <lineage>
        <taxon>Bacteria</taxon>
        <taxon>Bacillati</taxon>
        <taxon>Actinomycetota</taxon>
        <taxon>Actinomycetes</taxon>
        <taxon>Kitasatosporales</taxon>
        <taxon>Streptomycetaceae</taxon>
        <taxon>Streptomyces</taxon>
        <taxon>Streptomyces violaceusniger group</taxon>
    </lineage>
</organism>
<evidence type="ECO:0000313" key="3">
    <source>
        <dbReference type="EMBL" id="MBP2063947.1"/>
    </source>
</evidence>
<sequence length="283" mass="31092">MPSSTTPTLRQQRLGTELRKLRDRAGLSTTAAASLLGVNQSRISNIEAGRYAVGADRVRAMACNYTCADARLVEELAAMTGGRTRGWWEEYREILVPGLLDLAELEHHATALRIASVVHMPGLLQTTQHARAIFNEAIPPLAGYEVEHRVSFRIKRQAVLYGDQPTRLTAILHEAALRMGFGGPETTREQLGHLIEMSEHEHITILVIPFGGGTFPGSGQPIVYAHGPVPQLDTVQLDTDHGCEFIDAEAKLVMYRSVLDRMESCALEPAKSRDLIHGIAQDT</sequence>
<accession>A0A060ZTH9</accession>
<dbReference type="EMBL" id="LK022848">
    <property type="protein sequence ID" value="CDR06656.1"/>
    <property type="molecule type" value="Genomic_DNA"/>
</dbReference>
<gene>
    <name evidence="3" type="ORF">J2Z30_004968</name>
    <name evidence="2" type="ORF">SIRAN3535</name>
</gene>
<dbReference type="PROSITE" id="PS50943">
    <property type="entry name" value="HTH_CROC1"/>
    <property type="match status" value="1"/>
</dbReference>
<dbReference type="InterPro" id="IPR010982">
    <property type="entry name" value="Lambda_DNA-bd_dom_sf"/>
</dbReference>
<protein>
    <submittedName>
        <fullName evidence="2">Helix-turn-helix domain protein</fullName>
    </submittedName>
    <submittedName>
        <fullName evidence="3">Transcriptional regulator with XRE-family HTH domain</fullName>
    </submittedName>
</protein>
<reference evidence="2" key="1">
    <citation type="submission" date="2014-05" db="EMBL/GenBank/DDBJ databases">
        <authorList>
            <person name="Horn Fabian"/>
        </authorList>
    </citation>
    <scope>NUCLEOTIDE SEQUENCE</scope>
</reference>
<evidence type="ECO:0000259" key="1">
    <source>
        <dbReference type="PROSITE" id="PS50943"/>
    </source>
</evidence>
<dbReference type="HOGENOM" id="CLU_055817_1_3_11"/>
<dbReference type="AlphaFoldDB" id="A0A060ZTH9"/>
<dbReference type="InterPro" id="IPR043917">
    <property type="entry name" value="DUF5753"/>
</dbReference>
<dbReference type="GO" id="GO:0003677">
    <property type="term" value="F:DNA binding"/>
    <property type="evidence" value="ECO:0007669"/>
    <property type="project" value="InterPro"/>
</dbReference>
<keyword evidence="4" id="KW-1185">Reference proteome</keyword>
<evidence type="ECO:0000313" key="4">
    <source>
        <dbReference type="Proteomes" id="UP000756710"/>
    </source>
</evidence>
<evidence type="ECO:0000313" key="2">
    <source>
        <dbReference type="EMBL" id="CDR06656.1"/>
    </source>
</evidence>
<dbReference type="EMBL" id="JAGGLR010000013">
    <property type="protein sequence ID" value="MBP2063947.1"/>
    <property type="molecule type" value="Genomic_DNA"/>
</dbReference>
<dbReference type="InterPro" id="IPR001387">
    <property type="entry name" value="Cro/C1-type_HTH"/>
</dbReference>
<proteinExistence type="predicted"/>
<dbReference type="SMART" id="SM00530">
    <property type="entry name" value="HTH_XRE"/>
    <property type="match status" value="1"/>
</dbReference>
<dbReference type="SUPFAM" id="SSF47413">
    <property type="entry name" value="lambda repressor-like DNA-binding domains"/>
    <property type="match status" value="1"/>
</dbReference>
<dbReference type="Gene3D" id="1.10.260.40">
    <property type="entry name" value="lambda repressor-like DNA-binding domains"/>
    <property type="match status" value="1"/>
</dbReference>
<reference evidence="3 4" key="2">
    <citation type="submission" date="2021-03" db="EMBL/GenBank/DDBJ databases">
        <title>Genomic Encyclopedia of Type Strains, Phase IV (KMG-IV): sequencing the most valuable type-strain genomes for metagenomic binning, comparative biology and taxonomic classification.</title>
        <authorList>
            <person name="Goeker M."/>
        </authorList>
    </citation>
    <scope>NUCLEOTIDE SEQUENCE [LARGE SCALE GENOMIC DNA]</scope>
    <source>
        <strain evidence="3 4">DSM 41954</strain>
    </source>
</reference>
<dbReference type="CDD" id="cd00093">
    <property type="entry name" value="HTH_XRE"/>
    <property type="match status" value="1"/>
</dbReference>
<name>A0A060ZTH9_9ACTN</name>
<dbReference type="Pfam" id="PF13560">
    <property type="entry name" value="HTH_31"/>
    <property type="match status" value="1"/>
</dbReference>